<organism evidence="10 11">
    <name type="scientific">Cohnella lupini</name>
    <dbReference type="NCBI Taxonomy" id="1294267"/>
    <lineage>
        <taxon>Bacteria</taxon>
        <taxon>Bacillati</taxon>
        <taxon>Bacillota</taxon>
        <taxon>Bacilli</taxon>
        <taxon>Bacillales</taxon>
        <taxon>Paenibacillaceae</taxon>
        <taxon>Cohnella</taxon>
    </lineage>
</organism>
<feature type="transmembrane region" description="Helical" evidence="8">
    <location>
        <begin position="279"/>
        <end position="299"/>
    </location>
</feature>
<dbReference type="SUPFAM" id="SSF103473">
    <property type="entry name" value="MFS general substrate transporter"/>
    <property type="match status" value="2"/>
</dbReference>
<feature type="transmembrane region" description="Helical" evidence="8">
    <location>
        <begin position="175"/>
        <end position="197"/>
    </location>
</feature>
<evidence type="ECO:0000256" key="2">
    <source>
        <dbReference type="ARBA" id="ARBA00008537"/>
    </source>
</evidence>
<dbReference type="GO" id="GO:0022857">
    <property type="term" value="F:transmembrane transporter activity"/>
    <property type="evidence" value="ECO:0007669"/>
    <property type="project" value="InterPro"/>
</dbReference>
<feature type="transmembrane region" description="Helical" evidence="8">
    <location>
        <begin position="56"/>
        <end position="76"/>
    </location>
</feature>
<feature type="domain" description="Major facilitator superfamily (MFS) profile" evidence="9">
    <location>
        <begin position="22"/>
        <end position="474"/>
    </location>
</feature>
<dbReference type="EMBL" id="QRDY01000007">
    <property type="protein sequence ID" value="RED59330.1"/>
    <property type="molecule type" value="Genomic_DNA"/>
</dbReference>
<evidence type="ECO:0000259" key="9">
    <source>
        <dbReference type="PROSITE" id="PS50850"/>
    </source>
</evidence>
<feature type="transmembrane region" description="Helical" evidence="8">
    <location>
        <begin position="447"/>
        <end position="466"/>
    </location>
</feature>
<keyword evidence="7 8" id="KW-0472">Membrane</keyword>
<feature type="transmembrane region" description="Helical" evidence="8">
    <location>
        <begin position="146"/>
        <end position="169"/>
    </location>
</feature>
<evidence type="ECO:0000256" key="7">
    <source>
        <dbReference type="ARBA" id="ARBA00023136"/>
    </source>
</evidence>
<dbReference type="InterPro" id="IPR036259">
    <property type="entry name" value="MFS_trans_sf"/>
</dbReference>
<dbReference type="PRINTS" id="PR01036">
    <property type="entry name" value="TCRTETB"/>
</dbReference>
<evidence type="ECO:0000256" key="8">
    <source>
        <dbReference type="SAM" id="Phobius"/>
    </source>
</evidence>
<evidence type="ECO:0000256" key="3">
    <source>
        <dbReference type="ARBA" id="ARBA00022448"/>
    </source>
</evidence>
<dbReference type="InterPro" id="IPR020846">
    <property type="entry name" value="MFS_dom"/>
</dbReference>
<accession>A0A3D9ICF2</accession>
<dbReference type="AlphaFoldDB" id="A0A3D9ICF2"/>
<feature type="transmembrane region" description="Helical" evidence="8">
    <location>
        <begin position="341"/>
        <end position="359"/>
    </location>
</feature>
<dbReference type="Pfam" id="PF07690">
    <property type="entry name" value="MFS_1"/>
    <property type="match status" value="1"/>
</dbReference>
<feature type="transmembrane region" description="Helical" evidence="8">
    <location>
        <begin position="209"/>
        <end position="227"/>
    </location>
</feature>
<feature type="transmembrane region" description="Helical" evidence="8">
    <location>
        <begin position="20"/>
        <end position="44"/>
    </location>
</feature>
<keyword evidence="6 8" id="KW-1133">Transmembrane helix</keyword>
<evidence type="ECO:0000313" key="10">
    <source>
        <dbReference type="EMBL" id="RED59330.1"/>
    </source>
</evidence>
<dbReference type="GO" id="GO:0005886">
    <property type="term" value="C:plasma membrane"/>
    <property type="evidence" value="ECO:0007669"/>
    <property type="project" value="UniProtKB-SubCell"/>
</dbReference>
<dbReference type="PANTHER" id="PTHR42718:SF9">
    <property type="entry name" value="MAJOR FACILITATOR SUPERFAMILY MULTIDRUG TRANSPORTER MFSC"/>
    <property type="match status" value="1"/>
</dbReference>
<dbReference type="OrthoDB" id="9816041at2"/>
<comment type="subcellular location">
    <subcellularLocation>
        <location evidence="1">Cell membrane</location>
        <topology evidence="1">Multi-pass membrane protein</topology>
    </subcellularLocation>
</comment>
<evidence type="ECO:0000256" key="5">
    <source>
        <dbReference type="ARBA" id="ARBA00022692"/>
    </source>
</evidence>
<dbReference type="InterPro" id="IPR004638">
    <property type="entry name" value="EmrB-like"/>
</dbReference>
<gene>
    <name evidence="10" type="ORF">DFP95_107169</name>
</gene>
<keyword evidence="4" id="KW-1003">Cell membrane</keyword>
<feature type="transmembrane region" description="Helical" evidence="8">
    <location>
        <begin position="113"/>
        <end position="134"/>
    </location>
</feature>
<feature type="transmembrane region" description="Helical" evidence="8">
    <location>
        <begin position="88"/>
        <end position="107"/>
    </location>
</feature>
<proteinExistence type="inferred from homology"/>
<sequence length="491" mass="52339">MSVNSEAALPNSTTSIRALIGPLIAIIIGMFMVILDTTAVNVAIPVLAVDFNSTLSIIQWTITGYALAQAAVIPLAGWLSDRFGAKRIFIISIILFTIGSILCAFATTADQLIFFRILQGLGGGMVMPIAFSMTYRLSPPDKVGRIMGLMGIPVLLAPALGPVVSGYLIDYVNWQWIFLINVPIGILGVIMCIAVLPNMPKKASTSLDFLGILLAPIAFGGLSYGLSEGGTSWTSAKTILGISVGAVALILFVIVELTRKKEPLLELKVFRSSQFTRGILVQWILQFTMFGIVFAVPYFMQRLMGMSAFEAGLWTLPQALAAGIAMPFGGRLFDRIGARPLVIGGLILVTIGAFLISLIDPSDSPWTFLIPRALVGMGMGLSFLALNTHLIQSAPRDLVSRVTSLTSATQQVVTSFAIAGITTFLVSRTSHYVSKGETAIPDAMSHAFHNTYLMLAVLALAGVLLATTLKRPAPDDAANKPAVVDEGSMMA</sequence>
<evidence type="ECO:0000256" key="1">
    <source>
        <dbReference type="ARBA" id="ARBA00004651"/>
    </source>
</evidence>
<evidence type="ECO:0000256" key="4">
    <source>
        <dbReference type="ARBA" id="ARBA00022475"/>
    </source>
</evidence>
<dbReference type="InterPro" id="IPR011701">
    <property type="entry name" value="MFS"/>
</dbReference>
<name>A0A3D9ICF2_9BACL</name>
<keyword evidence="5 8" id="KW-0812">Transmembrane</keyword>
<dbReference type="Gene3D" id="1.20.1720.10">
    <property type="entry name" value="Multidrug resistance protein D"/>
    <property type="match status" value="1"/>
</dbReference>
<feature type="transmembrane region" description="Helical" evidence="8">
    <location>
        <begin position="407"/>
        <end position="427"/>
    </location>
</feature>
<evidence type="ECO:0000313" key="11">
    <source>
        <dbReference type="Proteomes" id="UP000256869"/>
    </source>
</evidence>
<dbReference type="PANTHER" id="PTHR42718">
    <property type="entry name" value="MAJOR FACILITATOR SUPERFAMILY MULTIDRUG TRANSPORTER MFSC"/>
    <property type="match status" value="1"/>
</dbReference>
<dbReference type="CDD" id="cd17503">
    <property type="entry name" value="MFS_LmrB_MDR_like"/>
    <property type="match status" value="1"/>
</dbReference>
<keyword evidence="11" id="KW-1185">Reference proteome</keyword>
<protein>
    <submittedName>
        <fullName evidence="10">EmrB/QacA subfamily drug resistance transporter</fullName>
    </submittedName>
</protein>
<feature type="transmembrane region" description="Helical" evidence="8">
    <location>
        <begin position="311"/>
        <end position="329"/>
    </location>
</feature>
<keyword evidence="3" id="KW-0813">Transport</keyword>
<dbReference type="Proteomes" id="UP000256869">
    <property type="component" value="Unassembled WGS sequence"/>
</dbReference>
<dbReference type="NCBIfam" id="TIGR00711">
    <property type="entry name" value="efflux_EmrB"/>
    <property type="match status" value="1"/>
</dbReference>
<reference evidence="10 11" key="1">
    <citation type="submission" date="2018-07" db="EMBL/GenBank/DDBJ databases">
        <title>Genomic Encyclopedia of Type Strains, Phase III (KMG-III): the genomes of soil and plant-associated and newly described type strains.</title>
        <authorList>
            <person name="Whitman W."/>
        </authorList>
    </citation>
    <scope>NUCLEOTIDE SEQUENCE [LARGE SCALE GENOMIC DNA]</scope>
    <source>
        <strain evidence="10 11">CECT 8236</strain>
    </source>
</reference>
<dbReference type="PROSITE" id="PS50850">
    <property type="entry name" value="MFS"/>
    <property type="match status" value="1"/>
</dbReference>
<feature type="transmembrane region" description="Helical" evidence="8">
    <location>
        <begin position="239"/>
        <end position="258"/>
    </location>
</feature>
<comment type="similarity">
    <text evidence="2">Belongs to the major facilitator superfamily. EmrB family.</text>
</comment>
<dbReference type="RefSeq" id="WP_115993377.1">
    <property type="nucleotide sequence ID" value="NZ_QRDY01000007.1"/>
</dbReference>
<dbReference type="Gene3D" id="1.20.1250.20">
    <property type="entry name" value="MFS general substrate transporter like domains"/>
    <property type="match status" value="1"/>
</dbReference>
<feature type="transmembrane region" description="Helical" evidence="8">
    <location>
        <begin position="365"/>
        <end position="386"/>
    </location>
</feature>
<comment type="caution">
    <text evidence="10">The sequence shown here is derived from an EMBL/GenBank/DDBJ whole genome shotgun (WGS) entry which is preliminary data.</text>
</comment>
<evidence type="ECO:0000256" key="6">
    <source>
        <dbReference type="ARBA" id="ARBA00022989"/>
    </source>
</evidence>